<protein>
    <recommendedName>
        <fullName evidence="3">SRPBCC family protein</fullName>
    </recommendedName>
</protein>
<dbReference type="AlphaFoldDB" id="A0A7J5A740"/>
<dbReference type="SUPFAM" id="SSF55961">
    <property type="entry name" value="Bet v1-like"/>
    <property type="match status" value="1"/>
</dbReference>
<dbReference type="RefSeq" id="WP_150901320.1">
    <property type="nucleotide sequence ID" value="NZ_WAAU01000035.1"/>
</dbReference>
<evidence type="ECO:0000313" key="1">
    <source>
        <dbReference type="EMBL" id="KAB1153381.1"/>
    </source>
</evidence>
<gene>
    <name evidence="1" type="ORF">F7018_17095</name>
</gene>
<sequence>MKVVNIHHRTYNASLDNITDLFYTLSSTNDKVWPTEKWPRMTFKGGIKLGASGGHGPIRYKVEKYSPEKLIQFRFAKPLGFIGTHRFEIKEVQNNQTQVMHTIEMNTKGIGTLIWLLAIRSLHNALLKDCLDKIENNFTQTKVHTQWNWYVKFIRTTFKLINKK</sequence>
<evidence type="ECO:0008006" key="3">
    <source>
        <dbReference type="Google" id="ProtNLM"/>
    </source>
</evidence>
<keyword evidence="2" id="KW-1185">Reference proteome</keyword>
<dbReference type="EMBL" id="WAAU01000035">
    <property type="protein sequence ID" value="KAB1153381.1"/>
    <property type="molecule type" value="Genomic_DNA"/>
</dbReference>
<comment type="caution">
    <text evidence="1">The sequence shown here is derived from an EMBL/GenBank/DDBJ whole genome shotgun (WGS) entry which is preliminary data.</text>
</comment>
<reference evidence="1 2" key="1">
    <citation type="submission" date="2019-09" db="EMBL/GenBank/DDBJ databases">
        <authorList>
            <person name="Cao W.R."/>
        </authorList>
    </citation>
    <scope>NUCLEOTIDE SEQUENCE [LARGE SCALE GENOMIC DNA]</scope>
    <source>
        <strain evidence="2">a4</strain>
    </source>
</reference>
<dbReference type="Proteomes" id="UP000467305">
    <property type="component" value="Unassembled WGS sequence"/>
</dbReference>
<dbReference type="OrthoDB" id="7067492at2"/>
<organism evidence="1 2">
    <name type="scientific">Tenacibaculum aiptasiae</name>
    <dbReference type="NCBI Taxonomy" id="426481"/>
    <lineage>
        <taxon>Bacteria</taxon>
        <taxon>Pseudomonadati</taxon>
        <taxon>Bacteroidota</taxon>
        <taxon>Flavobacteriia</taxon>
        <taxon>Flavobacteriales</taxon>
        <taxon>Flavobacteriaceae</taxon>
        <taxon>Tenacibaculum</taxon>
    </lineage>
</organism>
<accession>A0A7J5A740</accession>
<name>A0A7J5A740_9FLAO</name>
<proteinExistence type="predicted"/>
<evidence type="ECO:0000313" key="2">
    <source>
        <dbReference type="Proteomes" id="UP000467305"/>
    </source>
</evidence>